<evidence type="ECO:0000256" key="1">
    <source>
        <dbReference type="ARBA" id="ARBA00023125"/>
    </source>
</evidence>
<dbReference type="Gene3D" id="1.10.1660.10">
    <property type="match status" value="1"/>
</dbReference>
<evidence type="ECO:0000313" key="3">
    <source>
        <dbReference type="EMBL" id="TRX63056.1"/>
    </source>
</evidence>
<gene>
    <name evidence="3" type="ORF">FNY97_03900</name>
</gene>
<organism evidence="3 4">
    <name type="scientific">Corynebacterium hiratae</name>
    <dbReference type="NCBI Taxonomy" id="3139423"/>
    <lineage>
        <taxon>Bacteria</taxon>
        <taxon>Bacillati</taxon>
        <taxon>Actinomycetota</taxon>
        <taxon>Actinomycetes</taxon>
        <taxon>Mycobacteriales</taxon>
        <taxon>Corynebacteriaceae</taxon>
        <taxon>Corynebacterium</taxon>
    </lineage>
</organism>
<evidence type="ECO:0000313" key="4">
    <source>
        <dbReference type="Proteomes" id="UP000320443"/>
    </source>
</evidence>
<dbReference type="PROSITE" id="PS50937">
    <property type="entry name" value="HTH_MERR_2"/>
    <property type="match status" value="1"/>
</dbReference>
<dbReference type="GO" id="GO:0003677">
    <property type="term" value="F:DNA binding"/>
    <property type="evidence" value="ECO:0007669"/>
    <property type="project" value="UniProtKB-KW"/>
</dbReference>
<dbReference type="AlphaFoldDB" id="A0A553G0L9"/>
<sequence>MKISDVAAVAGCSVRSVRHLHETGAVPEPARTSGNYRDYSISDLAAVVRARALIDAGVAVADVSSPDAIERSFAIVDERIARLQRQREKLRALAAAPHGTPNDIRESLSEVIEDPAMLQLELDSWDLMALTGVATSATWEQLRKNLADDDCRAVLRRVETLWRELGSLSPRDRRVALIVEKLRNMGEQGLMRGIYPTLLPGNASLTVTDAPTTGAQGVALEALAGGSRD</sequence>
<dbReference type="CDD" id="cd00592">
    <property type="entry name" value="HTH_MerR-like"/>
    <property type="match status" value="1"/>
</dbReference>
<dbReference type="SUPFAM" id="SSF46955">
    <property type="entry name" value="Putative DNA-binding domain"/>
    <property type="match status" value="1"/>
</dbReference>
<feature type="domain" description="HTH merR-type" evidence="2">
    <location>
        <begin position="1"/>
        <end position="63"/>
    </location>
</feature>
<dbReference type="Pfam" id="PF13411">
    <property type="entry name" value="MerR_1"/>
    <property type="match status" value="1"/>
</dbReference>
<protein>
    <submittedName>
        <fullName evidence="3">MerR family transcriptional regulator</fullName>
    </submittedName>
</protein>
<dbReference type="InterPro" id="IPR000551">
    <property type="entry name" value="MerR-type_HTH_dom"/>
</dbReference>
<dbReference type="PANTHER" id="PTHR30204:SF93">
    <property type="entry name" value="HTH MERR-TYPE DOMAIN-CONTAINING PROTEIN"/>
    <property type="match status" value="1"/>
</dbReference>
<dbReference type="InterPro" id="IPR047057">
    <property type="entry name" value="MerR_fam"/>
</dbReference>
<proteinExistence type="predicted"/>
<dbReference type="GO" id="GO:0003700">
    <property type="term" value="F:DNA-binding transcription factor activity"/>
    <property type="evidence" value="ECO:0007669"/>
    <property type="project" value="InterPro"/>
</dbReference>
<dbReference type="PANTHER" id="PTHR30204">
    <property type="entry name" value="REDOX-CYCLING DRUG-SENSING TRANSCRIPTIONAL ACTIVATOR SOXR"/>
    <property type="match status" value="1"/>
</dbReference>
<comment type="caution">
    <text evidence="3">The sequence shown here is derived from an EMBL/GenBank/DDBJ whole genome shotgun (WGS) entry which is preliminary data.</text>
</comment>
<dbReference type="Proteomes" id="UP000320443">
    <property type="component" value="Unassembled WGS sequence"/>
</dbReference>
<dbReference type="SMART" id="SM00422">
    <property type="entry name" value="HTH_MERR"/>
    <property type="match status" value="1"/>
</dbReference>
<keyword evidence="1" id="KW-0238">DNA-binding</keyword>
<accession>A0A553G0L9</accession>
<keyword evidence="4" id="KW-1185">Reference proteome</keyword>
<evidence type="ECO:0000259" key="2">
    <source>
        <dbReference type="PROSITE" id="PS50937"/>
    </source>
</evidence>
<dbReference type="RefSeq" id="WP_144013174.1">
    <property type="nucleotide sequence ID" value="NZ_VIOG01000001.1"/>
</dbReference>
<reference evidence="3 4" key="1">
    <citation type="submission" date="2019-07" db="EMBL/GenBank/DDBJ databases">
        <title>Draft genome of C. aurimucosum strain 2274.</title>
        <authorList>
            <person name="Pacheco L.G.C."/>
            <person name="Aguiar E.R.G.R."/>
            <person name="Santos C.S."/>
            <person name="Rocha D.J.P.G."/>
            <person name="Sant'Anna L.O."/>
            <person name="Mattos-Guaraldi A.L."/>
            <person name="Santos L.S."/>
        </authorList>
    </citation>
    <scope>NUCLEOTIDE SEQUENCE [LARGE SCALE GENOMIC DNA]</scope>
    <source>
        <strain evidence="3 4">2274</strain>
    </source>
</reference>
<dbReference type="InterPro" id="IPR009061">
    <property type="entry name" value="DNA-bd_dom_put_sf"/>
</dbReference>
<dbReference type="EMBL" id="VKDK01000004">
    <property type="protein sequence ID" value="TRX63056.1"/>
    <property type="molecule type" value="Genomic_DNA"/>
</dbReference>
<name>A0A553G0L9_9CORY</name>